<dbReference type="EMBL" id="AAGJQW010000001">
    <property type="protein sequence ID" value="EBO7978049.1"/>
    <property type="molecule type" value="Genomic_DNA"/>
</dbReference>
<name>A0A5U1PXZ8_SALER</name>
<proteinExistence type="predicted"/>
<feature type="chain" id="PRO_5026179228" evidence="1">
    <location>
        <begin position="22"/>
        <end position="72"/>
    </location>
</feature>
<dbReference type="Pfam" id="PF15284">
    <property type="entry name" value="PAGK"/>
    <property type="match status" value="1"/>
</dbReference>
<accession>A0A5U1PXZ8</accession>
<feature type="signal peptide" evidence="1">
    <location>
        <begin position="1"/>
        <end position="21"/>
    </location>
</feature>
<dbReference type="AlphaFoldDB" id="A0A5U1PXZ8"/>
<reference evidence="2" key="1">
    <citation type="submission" date="2018-09" db="EMBL/GenBank/DDBJ databases">
        <authorList>
            <consortium name="Veterinary Laboratory Investigation and Response Network"/>
        </authorList>
    </citation>
    <scope>NUCLEOTIDE SEQUENCE</scope>
    <source>
        <strain evidence="2">SAL-18-VL-SD-NC-0003</strain>
    </source>
</reference>
<organism evidence="2">
    <name type="scientific">Salmonella enterica</name>
    <name type="common">Salmonella choleraesuis</name>
    <dbReference type="NCBI Taxonomy" id="28901"/>
    <lineage>
        <taxon>Bacteria</taxon>
        <taxon>Pseudomonadati</taxon>
        <taxon>Pseudomonadota</taxon>
        <taxon>Gammaproteobacteria</taxon>
        <taxon>Enterobacterales</taxon>
        <taxon>Enterobacteriaceae</taxon>
        <taxon>Salmonella</taxon>
    </lineage>
</organism>
<evidence type="ECO:0000313" key="2">
    <source>
        <dbReference type="EMBL" id="EBO7978049.1"/>
    </source>
</evidence>
<comment type="caution">
    <text evidence="2">The sequence shown here is derived from an EMBL/GenBank/DDBJ whole genome shotgun (WGS) entry which is preliminary data.</text>
</comment>
<protein>
    <submittedName>
        <fullName evidence="2">Phage virulence factor</fullName>
    </submittedName>
</protein>
<keyword evidence="1" id="KW-0732">Signal</keyword>
<dbReference type="InterPro" id="IPR029335">
    <property type="entry name" value="PAGK"/>
</dbReference>
<sequence length="72" mass="7874">MKHIKNVFLVLVFAMSTVAFSASAIAASDTKAPQKPEKLPPPDLPGLPKWCKDMLDAGGMLPPDFYKMCFGY</sequence>
<evidence type="ECO:0000256" key="1">
    <source>
        <dbReference type="SAM" id="SignalP"/>
    </source>
</evidence>
<gene>
    <name evidence="2" type="ORF">D3F83_00110</name>
</gene>